<dbReference type="InterPro" id="IPR050483">
    <property type="entry name" value="CoA-transferase_III_domain"/>
</dbReference>
<dbReference type="SUPFAM" id="SSF89796">
    <property type="entry name" value="CoA-transferase family III (CaiB/BaiF)"/>
    <property type="match status" value="1"/>
</dbReference>
<accession>A0A8J2TZV6</accession>
<protein>
    <submittedName>
        <fullName evidence="2">CoA transferase</fullName>
    </submittedName>
</protein>
<dbReference type="Gene3D" id="3.40.50.10540">
    <property type="entry name" value="Crotonobetainyl-coa:carnitine coa-transferase, domain 1"/>
    <property type="match status" value="1"/>
</dbReference>
<dbReference type="Pfam" id="PF02515">
    <property type="entry name" value="CoA_transf_3"/>
    <property type="match status" value="1"/>
</dbReference>
<dbReference type="RefSeq" id="WP_188551369.1">
    <property type="nucleotide sequence ID" value="NZ_BMFY01000012.1"/>
</dbReference>
<organism evidence="2 3">
    <name type="scientific">Sediminivirga luteola</name>
    <dbReference type="NCBI Taxonomy" id="1774748"/>
    <lineage>
        <taxon>Bacteria</taxon>
        <taxon>Bacillati</taxon>
        <taxon>Actinomycetota</taxon>
        <taxon>Actinomycetes</taxon>
        <taxon>Micrococcales</taxon>
        <taxon>Brevibacteriaceae</taxon>
        <taxon>Sediminivirga</taxon>
    </lineage>
</organism>
<dbReference type="InterPro" id="IPR003673">
    <property type="entry name" value="CoA-Trfase_fam_III"/>
</dbReference>
<gene>
    <name evidence="2" type="ORF">GCM10011333_26470</name>
</gene>
<dbReference type="EMBL" id="BMFY01000012">
    <property type="protein sequence ID" value="GGA22120.1"/>
    <property type="molecule type" value="Genomic_DNA"/>
</dbReference>
<reference evidence="2" key="1">
    <citation type="journal article" date="2014" name="Int. J. Syst. Evol. Microbiol.">
        <title>Complete genome sequence of Corynebacterium casei LMG S-19264T (=DSM 44701T), isolated from a smear-ripened cheese.</title>
        <authorList>
            <consortium name="US DOE Joint Genome Institute (JGI-PGF)"/>
            <person name="Walter F."/>
            <person name="Albersmeier A."/>
            <person name="Kalinowski J."/>
            <person name="Ruckert C."/>
        </authorList>
    </citation>
    <scope>NUCLEOTIDE SEQUENCE</scope>
    <source>
        <strain evidence="2">CGMCC 1.12785</strain>
    </source>
</reference>
<proteinExistence type="predicted"/>
<dbReference type="PANTHER" id="PTHR48207:SF3">
    <property type="entry name" value="SUCCINATE--HYDROXYMETHYLGLUTARATE COA-TRANSFERASE"/>
    <property type="match status" value="1"/>
</dbReference>
<reference evidence="2" key="2">
    <citation type="submission" date="2020-09" db="EMBL/GenBank/DDBJ databases">
        <authorList>
            <person name="Sun Q."/>
            <person name="Zhou Y."/>
        </authorList>
    </citation>
    <scope>NUCLEOTIDE SEQUENCE</scope>
    <source>
        <strain evidence="2">CGMCC 1.12785</strain>
    </source>
</reference>
<evidence type="ECO:0000256" key="1">
    <source>
        <dbReference type="ARBA" id="ARBA00022679"/>
    </source>
</evidence>
<dbReference type="AlphaFoldDB" id="A0A8J2TZV6"/>
<keyword evidence="1 2" id="KW-0808">Transferase</keyword>
<dbReference type="InterPro" id="IPR023606">
    <property type="entry name" value="CoA-Trfase_III_dom_1_sf"/>
</dbReference>
<dbReference type="InterPro" id="IPR044855">
    <property type="entry name" value="CoA-Trfase_III_dom3_sf"/>
</dbReference>
<comment type="caution">
    <text evidence="2">The sequence shown here is derived from an EMBL/GenBank/DDBJ whole genome shotgun (WGS) entry which is preliminary data.</text>
</comment>
<keyword evidence="3" id="KW-1185">Reference proteome</keyword>
<sequence>MSEETTLPLEGIRVVEFSHMAMGPSAGLLLGDLGADVVKVEPPGGDKTRALPGSGSGLFPAFNRNKRSLQVDLKSDRGRELVGRLVDSADVVTENFRPGALGKLGLDYETLSRRHPQLVYCSLKGFLPGPYERRTALDEVVQMMGGLAYMTGPPGRPLRAGASVNDIMGGMFAAIGIMAALRQREHTGRGQLVRSSLFENSAFLMSPHMAQVAIYGQDVAPMPAREATWPVYDIFVAGDGRQIFLGAVSGTQWLSLCEGFGLTHLRDDPGLSTNEERVARREHVHRELQRALDALSYPEIVAICEQQGLPFAPVATPADLLEDPHLAEPGAGLEVTLRTGTRMRMPALPLELDGQRLGLRRDIPQAGEHTYEIAVELGYSPAEAADFAEAAPSAQASTKS</sequence>
<dbReference type="Proteomes" id="UP000616114">
    <property type="component" value="Unassembled WGS sequence"/>
</dbReference>
<evidence type="ECO:0000313" key="3">
    <source>
        <dbReference type="Proteomes" id="UP000616114"/>
    </source>
</evidence>
<name>A0A8J2TZV6_9MICO</name>
<dbReference type="Gene3D" id="3.30.1540.10">
    <property type="entry name" value="formyl-coa transferase, domain 3"/>
    <property type="match status" value="1"/>
</dbReference>
<dbReference type="GO" id="GO:0008410">
    <property type="term" value="F:CoA-transferase activity"/>
    <property type="evidence" value="ECO:0007669"/>
    <property type="project" value="TreeGrafter"/>
</dbReference>
<dbReference type="PANTHER" id="PTHR48207">
    <property type="entry name" value="SUCCINATE--HYDROXYMETHYLGLUTARATE COA-TRANSFERASE"/>
    <property type="match status" value="1"/>
</dbReference>
<evidence type="ECO:0000313" key="2">
    <source>
        <dbReference type="EMBL" id="GGA22120.1"/>
    </source>
</evidence>